<evidence type="ECO:0000313" key="1">
    <source>
        <dbReference type="EMBL" id="KAK1870244.1"/>
    </source>
</evidence>
<name>A0ACC3CIX6_PYRYE</name>
<protein>
    <submittedName>
        <fullName evidence="1">Uncharacterized protein</fullName>
    </submittedName>
</protein>
<comment type="caution">
    <text evidence="1">The sequence shown here is derived from an EMBL/GenBank/DDBJ whole genome shotgun (WGS) entry which is preliminary data.</text>
</comment>
<gene>
    <name evidence="1" type="ORF">I4F81_012706</name>
</gene>
<evidence type="ECO:0000313" key="2">
    <source>
        <dbReference type="Proteomes" id="UP000798662"/>
    </source>
</evidence>
<dbReference type="EMBL" id="CM020620">
    <property type="protein sequence ID" value="KAK1870244.1"/>
    <property type="molecule type" value="Genomic_DNA"/>
</dbReference>
<accession>A0ACC3CIX6</accession>
<keyword evidence="2" id="KW-1185">Reference proteome</keyword>
<reference evidence="1" key="1">
    <citation type="submission" date="2019-11" db="EMBL/GenBank/DDBJ databases">
        <title>Nori genome reveals adaptations in red seaweeds to the harsh intertidal environment.</title>
        <authorList>
            <person name="Wang D."/>
            <person name="Mao Y."/>
        </authorList>
    </citation>
    <scope>NUCLEOTIDE SEQUENCE</scope>
    <source>
        <tissue evidence="1">Gametophyte</tissue>
    </source>
</reference>
<proteinExistence type="predicted"/>
<organism evidence="1 2">
    <name type="scientific">Pyropia yezoensis</name>
    <name type="common">Susabi-nori</name>
    <name type="synonym">Porphyra yezoensis</name>
    <dbReference type="NCBI Taxonomy" id="2788"/>
    <lineage>
        <taxon>Eukaryota</taxon>
        <taxon>Rhodophyta</taxon>
        <taxon>Bangiophyceae</taxon>
        <taxon>Bangiales</taxon>
        <taxon>Bangiaceae</taxon>
        <taxon>Pyropia</taxon>
    </lineage>
</organism>
<dbReference type="Proteomes" id="UP000798662">
    <property type="component" value="Chromosome 3"/>
</dbReference>
<sequence>MAVSTAAYRPDGLTDPTQTRLGCPPSVTIAGPLAVDIDTIVVPPAALPVDAVGCAGAMAASALVGLTGARLLGIIREAGEDLARLLPLLDEDPQAAVAIVSTAPLTCGAMAVGGEEQLWAFGVTAAAVPVLLVSAEDPAAACALADSTATVPLPPPPSMGGGVATLLGGGGSSLAAAAARARARRGGRRQSAPPAAGVSSGVRHACPQRGRWGRGEAARWATR</sequence>